<dbReference type="InterPro" id="IPR018391">
    <property type="entry name" value="PQQ_b-propeller_rpt"/>
</dbReference>
<geneLocation type="plasmid" evidence="4">
    <name>paarc-mg-01</name>
</geneLocation>
<dbReference type="SUPFAM" id="SSF50998">
    <property type="entry name" value="Quinoprotein alcohol dehydrogenase-like"/>
    <property type="match status" value="1"/>
</dbReference>
<dbReference type="InterPro" id="IPR006626">
    <property type="entry name" value="PbH1"/>
</dbReference>
<keyword evidence="4" id="KW-1185">Reference proteome</keyword>
<name>A0A346PK43_9EURY</name>
<dbReference type="PANTHER" id="PTHR34512:SF30">
    <property type="entry name" value="OUTER MEMBRANE PROTEIN ASSEMBLY FACTOR BAMB"/>
    <property type="match status" value="1"/>
</dbReference>
<dbReference type="SUPFAM" id="SSF51126">
    <property type="entry name" value="Pectin lyase-like"/>
    <property type="match status" value="1"/>
</dbReference>
<evidence type="ECO:0000259" key="1">
    <source>
        <dbReference type="Pfam" id="PF13229"/>
    </source>
</evidence>
<feature type="domain" description="Pyrrolo-quinoline quinone repeat" evidence="2">
    <location>
        <begin position="116"/>
        <end position="218"/>
    </location>
</feature>
<dbReference type="InterPro" id="IPR012334">
    <property type="entry name" value="Pectin_lyas_fold"/>
</dbReference>
<feature type="domain" description="Pyrrolo-quinoline quinone repeat" evidence="2">
    <location>
        <begin position="242"/>
        <end position="372"/>
    </location>
</feature>
<organism evidence="3 4">
    <name type="scientific">Natrarchaeobaculum sulfurireducens</name>
    <dbReference type="NCBI Taxonomy" id="2044521"/>
    <lineage>
        <taxon>Archaea</taxon>
        <taxon>Methanobacteriati</taxon>
        <taxon>Methanobacteriota</taxon>
        <taxon>Stenosarchaea group</taxon>
        <taxon>Halobacteria</taxon>
        <taxon>Halobacteriales</taxon>
        <taxon>Natrialbaceae</taxon>
        <taxon>Natrarchaeobaculum</taxon>
    </lineage>
</organism>
<dbReference type="AlphaFoldDB" id="A0A346PK43"/>
<reference evidence="3 4" key="1">
    <citation type="submission" date="2018-02" db="EMBL/GenBank/DDBJ databases">
        <title>Phenotypic and genomic properties of facultatively anaerobic sulfur-reducing natronoarchaea from hypersaline soda lakes.</title>
        <authorList>
            <person name="Sorokin D.Y."/>
            <person name="Kublanov I.V."/>
            <person name="Roman P."/>
            <person name="Sinninghe Damste J.S."/>
            <person name="Golyshin P.N."/>
            <person name="Rojo D."/>
            <person name="Ciordia S."/>
            <person name="Mena M.D.C."/>
            <person name="Ferrer M."/>
            <person name="Messina E."/>
            <person name="Smedile F."/>
            <person name="La Spada G."/>
            <person name="La Cono V."/>
            <person name="Yakimov M.M."/>
        </authorList>
    </citation>
    <scope>NUCLEOTIDE SEQUENCE [LARGE SCALE GENOMIC DNA]</scope>
    <source>
        <strain evidence="3 4">AArc-Mg</strain>
        <plasmid evidence="4">paarc-mg-01</plasmid>
    </source>
</reference>
<dbReference type="InterPro" id="IPR015943">
    <property type="entry name" value="WD40/YVTN_repeat-like_dom_sf"/>
</dbReference>
<accession>A0A346PK43</accession>
<dbReference type="Pfam" id="PF13360">
    <property type="entry name" value="PQQ_2"/>
    <property type="match status" value="2"/>
</dbReference>
<keyword evidence="3" id="KW-0614">Plasmid</keyword>
<dbReference type="EMBL" id="CP027032">
    <property type="protein sequence ID" value="AXR79888.1"/>
    <property type="molecule type" value="Genomic_DNA"/>
</dbReference>
<dbReference type="PANTHER" id="PTHR34512">
    <property type="entry name" value="CELL SURFACE PROTEIN"/>
    <property type="match status" value="1"/>
</dbReference>
<dbReference type="KEGG" id="nag:AArcMg_4063"/>
<evidence type="ECO:0000259" key="2">
    <source>
        <dbReference type="Pfam" id="PF13360"/>
    </source>
</evidence>
<dbReference type="InterPro" id="IPR002372">
    <property type="entry name" value="PQQ_rpt_dom"/>
</dbReference>
<sequence length="952" mass="101051">MAVWIGIITICGLFFISAGIGLASADVGNASAADRVAPTQFDTDEGDMLWEFNVDLESYSEPIVVDGILVTIADGDGSSEQVVAYDIGTGEQRWAMDISARELTAADGTIYATGDDGVHALALELGTVEWHAEFDARGGVAVGDGTVYAVERISASRDQLTALDAETGDEEWSEETDEILSGPTVIDGTVYVVNSGGMIAFDADGEEEWQWNAEENIDIANGPTVADGHVYVSHSASDDDPGLVSAVDTDGERVWQEELGVAQEALATVPAPTVAAENNEPTVYVGYDGLYALDPANDNERWSDGDAVFDAPTVADGTLFVPQTTDSEAFRALDPNNGTELWSVDTGDRSEVVVVDGVAYVAVTTGDRSIMAIDAGVAGSSSDSRVMLGGHHHEWTGKIPDAEPRVVDATFDEGVLVEDELTVSATARNDWNPSTSATYTLEFDGTEYDETIEVPAFGTNTVDFTVAAPSESGEYSLEIDGEEIGTLTVVDETDPVFRSVNPFFDTQLEGDLIQIPYNATNLGDTFVEENATLALEGPAFDGREDVAFAEGQEGLEPDETALYLLITDPIDEPGEYTAFLEDEEIGTIEVLPEDEPIYLSDSNRLHDSIISGIEAPVEPSAAGEASVDVRYENLGEDTGSVESELVAYDDEGTEAANVTKTIEVEGESSTTARLSVPLAEPGVYDLEVDGKSVGEVEVLVDGVQDGDSIQEAIDAAPAGDTIFVGNGTYEESLTIDKEFTLRSVSDGGAVLDGSGEEFERAMTVADDDVTVEGFRIEGYSASGQSDGAVYVEGDRFEFQNNTITDSVDAIHVDRRINEFQLVNNHIHDNEGTGIDLQSDHEQFTIDSNKIERNGDGILEGGALGTSSNDGTIGNNTIADNDDAGIKLSTGSDNLIFIELPTAEAVGFFSVDSRSGPIRGRRIASVHVQRPAVQAHTQGCASVTPSLVATEIP</sequence>
<feature type="domain" description="Right handed beta helix" evidence="1">
    <location>
        <begin position="769"/>
        <end position="894"/>
    </location>
</feature>
<evidence type="ECO:0000313" key="4">
    <source>
        <dbReference type="Proteomes" id="UP000258613"/>
    </source>
</evidence>
<dbReference type="Gene3D" id="2.130.10.10">
    <property type="entry name" value="YVTN repeat-like/Quinoprotein amine dehydrogenase"/>
    <property type="match status" value="1"/>
</dbReference>
<evidence type="ECO:0000313" key="3">
    <source>
        <dbReference type="EMBL" id="AXR79888.1"/>
    </source>
</evidence>
<dbReference type="Gene3D" id="2.40.10.480">
    <property type="match status" value="2"/>
</dbReference>
<protein>
    <submittedName>
        <fullName evidence="3">Cell surface protein</fullName>
    </submittedName>
</protein>
<dbReference type="InterPro" id="IPR039448">
    <property type="entry name" value="Beta_helix"/>
</dbReference>
<proteinExistence type="predicted"/>
<gene>
    <name evidence="3" type="ORF">AArcMg_4063</name>
</gene>
<dbReference type="Gene3D" id="2.160.20.10">
    <property type="entry name" value="Single-stranded right-handed beta-helix, Pectin lyase-like"/>
    <property type="match status" value="1"/>
</dbReference>
<dbReference type="InterPro" id="IPR011047">
    <property type="entry name" value="Quinoprotein_ADH-like_sf"/>
</dbReference>
<dbReference type="Proteomes" id="UP000258613">
    <property type="component" value="Plasmid pAArc-Mg-01"/>
</dbReference>
<dbReference type="SMART" id="SM00564">
    <property type="entry name" value="PQQ"/>
    <property type="match status" value="7"/>
</dbReference>
<dbReference type="SMART" id="SM00710">
    <property type="entry name" value="PbH1"/>
    <property type="match status" value="6"/>
</dbReference>
<dbReference type="Pfam" id="PF13229">
    <property type="entry name" value="Beta_helix"/>
    <property type="match status" value="1"/>
</dbReference>
<dbReference type="InterPro" id="IPR011050">
    <property type="entry name" value="Pectin_lyase_fold/virulence"/>
</dbReference>